<dbReference type="Proteomes" id="UP001305647">
    <property type="component" value="Unassembled WGS sequence"/>
</dbReference>
<organism evidence="7 8">
    <name type="scientific">Parathielavia hyrcaniae</name>
    <dbReference type="NCBI Taxonomy" id="113614"/>
    <lineage>
        <taxon>Eukaryota</taxon>
        <taxon>Fungi</taxon>
        <taxon>Dikarya</taxon>
        <taxon>Ascomycota</taxon>
        <taxon>Pezizomycotina</taxon>
        <taxon>Sordariomycetes</taxon>
        <taxon>Sordariomycetidae</taxon>
        <taxon>Sordariales</taxon>
        <taxon>Chaetomiaceae</taxon>
        <taxon>Parathielavia</taxon>
    </lineage>
</organism>
<sequence length="771" mass="81679">MGFSRRFTTAALLASSLPIQAAAADVEIAVSAVTAVAESDWTSVYYGETPLLLGNDGTSAAGGWLAWNLDSAPALTQAHAETPGRRTKLVTTIHGREYDDDEEIERTGLAVSIGQTDSILRGWELPDFEEVKSVRTTVLGDWSALCSWKSPTGNDYVYLFGKKEAKLFFVPKDDDGDYEDIKLVEIQTFPLPFEASGCAAAPSLSKMFVSADDDKDVYVFDLAESTTAPAISKIGEAEDDVTGVAVYVSGTPGFDYLIVAMKDTVAVYAPPFTLLGNLKLVGHEDIEIQGLSVYQGSTPQYPSGVLAYAIESEDVTGFGVSSLDGAIQTLGLKVNTKYDPSVAANKCNKPSPICSACSQNGYCNRNGKGIKCSCFAGWQGKKCKSYTCEDNCSGHGKCVGPNQCKCNDGWGGLHCSFVVVWPVAETEANGGDGDDPAIWISPTDRGQSRIITTTKSEEGAGLGVFDLSGKLLQTIPAGEPNNVDVIYNFQAGPRKIDLAYAACREDNTLCLFEINANGTLATVPGGSQPTPDDYEVYGSCTYLSPTTNKQYLFVNAKSSQYLQYELSSTADGTLTTTLVRSFMAGSGGQVEGCVADDENGVVFIGEEPHALWRYDAEPPATTDDANPPAGVAVATVGDGHLRADVEGVTLVRGKTPDEGFVVVSTQGVSAYNVYRRRAPHEFVMTFTIAATAEVDAVSNTDGIAAIGTGLGDRFPGGLVVVHDDANELAGGEGTSAEASFKLLPLDGVLGADVVRQLGLMDQVDSDWDPRA</sequence>
<reference evidence="7" key="2">
    <citation type="submission" date="2023-05" db="EMBL/GenBank/DDBJ databases">
        <authorList>
            <consortium name="Lawrence Berkeley National Laboratory"/>
            <person name="Steindorff A."/>
            <person name="Hensen N."/>
            <person name="Bonometti L."/>
            <person name="Westerberg I."/>
            <person name="Brannstrom I.O."/>
            <person name="Guillou S."/>
            <person name="Cros-Aarteil S."/>
            <person name="Calhoun S."/>
            <person name="Haridas S."/>
            <person name="Kuo A."/>
            <person name="Mondo S."/>
            <person name="Pangilinan J."/>
            <person name="Riley R."/>
            <person name="Labutti K."/>
            <person name="Andreopoulos B."/>
            <person name="Lipzen A."/>
            <person name="Chen C."/>
            <person name="Yanf M."/>
            <person name="Daum C."/>
            <person name="Ng V."/>
            <person name="Clum A."/>
            <person name="Ohm R."/>
            <person name="Martin F."/>
            <person name="Silar P."/>
            <person name="Natvig D."/>
            <person name="Lalanne C."/>
            <person name="Gautier V."/>
            <person name="Ament-Velasquez S.L."/>
            <person name="Kruys A."/>
            <person name="Hutchinson M.I."/>
            <person name="Powell A.J."/>
            <person name="Barry K."/>
            <person name="Miller A.N."/>
            <person name="Grigoriev I.V."/>
            <person name="Debuchy R."/>
            <person name="Gladieux P."/>
            <person name="Thoren M.H."/>
            <person name="Johannesson H."/>
        </authorList>
    </citation>
    <scope>NUCLEOTIDE SEQUENCE</scope>
    <source>
        <strain evidence="7">CBS 757.83</strain>
    </source>
</reference>
<dbReference type="InterPro" id="IPR011042">
    <property type="entry name" value="6-blade_b-propeller_TolB-like"/>
</dbReference>
<evidence type="ECO:0000259" key="5">
    <source>
        <dbReference type="PROSITE" id="PS50026"/>
    </source>
</evidence>
<dbReference type="EMBL" id="MU863651">
    <property type="protein sequence ID" value="KAK4099208.1"/>
    <property type="molecule type" value="Genomic_DNA"/>
</dbReference>
<keyword evidence="2 3" id="KW-1015">Disulfide bond</keyword>
<dbReference type="PANTHER" id="PTHR14949:SF56">
    <property type="entry name" value="EGF-LIKE-DOMAIN, MULTIPLE 7"/>
    <property type="match status" value="1"/>
</dbReference>
<evidence type="ECO:0000256" key="3">
    <source>
        <dbReference type="PROSITE-ProRule" id="PRU00076"/>
    </source>
</evidence>
<dbReference type="SUPFAM" id="SSF50956">
    <property type="entry name" value="Thermostable phytase (3-phytase)"/>
    <property type="match status" value="2"/>
</dbReference>
<dbReference type="InterPro" id="IPR000742">
    <property type="entry name" value="EGF"/>
</dbReference>
<dbReference type="PROSITE" id="PS50026">
    <property type="entry name" value="EGF_3"/>
    <property type="match status" value="1"/>
</dbReference>
<gene>
    <name evidence="7" type="ORF">N658DRAFT_508856</name>
</gene>
<proteinExistence type="predicted"/>
<feature type="domain" description="BPP" evidence="6">
    <location>
        <begin position="410"/>
        <end position="753"/>
    </location>
</feature>
<dbReference type="Gene3D" id="2.120.10.30">
    <property type="entry name" value="TolB, C-terminal domain"/>
    <property type="match status" value="2"/>
</dbReference>
<dbReference type="SMART" id="SM00181">
    <property type="entry name" value="EGF"/>
    <property type="match status" value="2"/>
</dbReference>
<feature type="chain" id="PRO_5042839437" evidence="4">
    <location>
        <begin position="24"/>
        <end position="771"/>
    </location>
</feature>
<dbReference type="InterPro" id="IPR003431">
    <property type="entry name" value="B-propeller_Phytase"/>
</dbReference>
<dbReference type="AlphaFoldDB" id="A0AAN6SZI6"/>
<keyword evidence="3" id="KW-0245">EGF-like domain</keyword>
<comment type="caution">
    <text evidence="7">The sequence shown here is derived from an EMBL/GenBank/DDBJ whole genome shotgun (WGS) entry which is preliminary data.</text>
</comment>
<feature type="domain" description="EGF-like" evidence="5">
    <location>
        <begin position="384"/>
        <end position="416"/>
    </location>
</feature>
<name>A0AAN6SZI6_9PEZI</name>
<evidence type="ECO:0000256" key="1">
    <source>
        <dbReference type="ARBA" id="ARBA00022729"/>
    </source>
</evidence>
<dbReference type="PANTHER" id="PTHR14949">
    <property type="entry name" value="EGF-LIKE-DOMAIN, MULTIPLE 7, 8"/>
    <property type="match status" value="1"/>
</dbReference>
<dbReference type="InterPro" id="IPR050969">
    <property type="entry name" value="Dev_Signal_Modulators"/>
</dbReference>
<evidence type="ECO:0000313" key="7">
    <source>
        <dbReference type="EMBL" id="KAK4099208.1"/>
    </source>
</evidence>
<comment type="caution">
    <text evidence="3">Lacks conserved residue(s) required for the propagation of feature annotation.</text>
</comment>
<dbReference type="PROSITE" id="PS00022">
    <property type="entry name" value="EGF_1"/>
    <property type="match status" value="1"/>
</dbReference>
<feature type="disulfide bond" evidence="3">
    <location>
        <begin position="388"/>
        <end position="398"/>
    </location>
</feature>
<evidence type="ECO:0000259" key="6">
    <source>
        <dbReference type="PROSITE" id="PS51662"/>
    </source>
</evidence>
<keyword evidence="1 4" id="KW-0732">Signal</keyword>
<feature type="domain" description="BPP" evidence="6">
    <location>
        <begin position="9"/>
        <end position="330"/>
    </location>
</feature>
<protein>
    <submittedName>
        <fullName evidence="7">Thermostable phytase</fullName>
    </submittedName>
</protein>
<dbReference type="Pfam" id="PF02333">
    <property type="entry name" value="Phytase"/>
    <property type="match status" value="1"/>
</dbReference>
<dbReference type="PROSITE" id="PS51662">
    <property type="entry name" value="BP_PHYTASE"/>
    <property type="match status" value="2"/>
</dbReference>
<evidence type="ECO:0000256" key="4">
    <source>
        <dbReference type="SAM" id="SignalP"/>
    </source>
</evidence>
<feature type="disulfide bond" evidence="3">
    <location>
        <begin position="406"/>
        <end position="415"/>
    </location>
</feature>
<dbReference type="PROSITE" id="PS01186">
    <property type="entry name" value="EGF_2"/>
    <property type="match status" value="1"/>
</dbReference>
<feature type="signal peptide" evidence="4">
    <location>
        <begin position="1"/>
        <end position="23"/>
    </location>
</feature>
<accession>A0AAN6SZI6</accession>
<dbReference type="GO" id="GO:0016158">
    <property type="term" value="F:inositol hexakisphosphate 3-phosphatase activity"/>
    <property type="evidence" value="ECO:0007669"/>
    <property type="project" value="InterPro"/>
</dbReference>
<keyword evidence="8" id="KW-1185">Reference proteome</keyword>
<evidence type="ECO:0000313" key="8">
    <source>
        <dbReference type="Proteomes" id="UP001305647"/>
    </source>
</evidence>
<dbReference type="Gene3D" id="2.10.25.10">
    <property type="entry name" value="Laminin"/>
    <property type="match status" value="1"/>
</dbReference>
<reference evidence="7" key="1">
    <citation type="journal article" date="2023" name="Mol. Phylogenet. Evol.">
        <title>Genome-scale phylogeny and comparative genomics of the fungal order Sordariales.</title>
        <authorList>
            <person name="Hensen N."/>
            <person name="Bonometti L."/>
            <person name="Westerberg I."/>
            <person name="Brannstrom I.O."/>
            <person name="Guillou S."/>
            <person name="Cros-Aarteil S."/>
            <person name="Calhoun S."/>
            <person name="Haridas S."/>
            <person name="Kuo A."/>
            <person name="Mondo S."/>
            <person name="Pangilinan J."/>
            <person name="Riley R."/>
            <person name="LaButti K."/>
            <person name="Andreopoulos B."/>
            <person name="Lipzen A."/>
            <person name="Chen C."/>
            <person name="Yan M."/>
            <person name="Daum C."/>
            <person name="Ng V."/>
            <person name="Clum A."/>
            <person name="Steindorff A."/>
            <person name="Ohm R.A."/>
            <person name="Martin F."/>
            <person name="Silar P."/>
            <person name="Natvig D.O."/>
            <person name="Lalanne C."/>
            <person name="Gautier V."/>
            <person name="Ament-Velasquez S.L."/>
            <person name="Kruys A."/>
            <person name="Hutchinson M.I."/>
            <person name="Powell A.J."/>
            <person name="Barry K."/>
            <person name="Miller A.N."/>
            <person name="Grigoriev I.V."/>
            <person name="Debuchy R."/>
            <person name="Gladieux P."/>
            <person name="Hiltunen Thoren M."/>
            <person name="Johannesson H."/>
        </authorList>
    </citation>
    <scope>NUCLEOTIDE SEQUENCE</scope>
    <source>
        <strain evidence="7">CBS 757.83</strain>
    </source>
</reference>
<evidence type="ECO:0000256" key="2">
    <source>
        <dbReference type="ARBA" id="ARBA00023157"/>
    </source>
</evidence>